<dbReference type="PaxDb" id="6945-B7PP55"/>
<evidence type="ECO:0000313" key="6">
    <source>
        <dbReference type="Proteomes" id="UP000001555"/>
    </source>
</evidence>
<dbReference type="SUPFAM" id="SSF50978">
    <property type="entry name" value="WD40 repeat-like"/>
    <property type="match status" value="1"/>
</dbReference>
<reference evidence="4 6" key="1">
    <citation type="submission" date="2008-03" db="EMBL/GenBank/DDBJ databases">
        <title>Annotation of Ixodes scapularis.</title>
        <authorList>
            <consortium name="Ixodes scapularis Genome Project Consortium"/>
            <person name="Caler E."/>
            <person name="Hannick L.I."/>
            <person name="Bidwell S."/>
            <person name="Joardar V."/>
            <person name="Thiagarajan M."/>
            <person name="Amedeo P."/>
            <person name="Galinsky K.J."/>
            <person name="Schobel S."/>
            <person name="Inman J."/>
            <person name="Hostetler J."/>
            <person name="Miller J."/>
            <person name="Hammond M."/>
            <person name="Megy K."/>
            <person name="Lawson D."/>
            <person name="Kodira C."/>
            <person name="Sutton G."/>
            <person name="Meyer J."/>
            <person name="Hill C.A."/>
            <person name="Birren B."/>
            <person name="Nene V."/>
            <person name="Collins F."/>
            <person name="Alarcon-Chaidez F."/>
            <person name="Wikel S."/>
            <person name="Strausberg R."/>
        </authorList>
    </citation>
    <scope>NUCLEOTIDE SEQUENCE [LARGE SCALE GENOMIC DNA]</scope>
    <source>
        <strain evidence="6">Wikel</strain>
        <strain evidence="4">Wikel colony</strain>
    </source>
</reference>
<dbReference type="InterPro" id="IPR045151">
    <property type="entry name" value="DCAF8"/>
</dbReference>
<dbReference type="EMBL" id="ABJB010357589">
    <property type="status" value="NOT_ANNOTATED_CDS"/>
    <property type="molecule type" value="Genomic_DNA"/>
</dbReference>
<dbReference type="PANTHER" id="PTHR15574">
    <property type="entry name" value="WD REPEAT DOMAIN-CONTAINING FAMILY"/>
    <property type="match status" value="1"/>
</dbReference>
<gene>
    <name evidence="4" type="ORF">IscW_ISCW018732</name>
</gene>
<feature type="repeat" description="WD" evidence="3">
    <location>
        <begin position="61"/>
        <end position="102"/>
    </location>
</feature>
<dbReference type="InterPro" id="IPR036322">
    <property type="entry name" value="WD40_repeat_dom_sf"/>
</dbReference>
<dbReference type="VEuPathDB" id="VectorBase:ISCP_001803"/>
<dbReference type="HOGENOM" id="CLU_2123778_0_0_1"/>
<evidence type="ECO:0000313" key="5">
    <source>
        <dbReference type="EnsemblMetazoa" id="ISCW018732-PA"/>
    </source>
</evidence>
<accession>B7PP55</accession>
<dbReference type="InterPro" id="IPR015943">
    <property type="entry name" value="WD40/YVTN_repeat-like_dom_sf"/>
</dbReference>
<reference evidence="5" key="2">
    <citation type="submission" date="2020-05" db="UniProtKB">
        <authorList>
            <consortium name="EnsemblMetazoa"/>
        </authorList>
    </citation>
    <scope>IDENTIFICATION</scope>
    <source>
        <strain evidence="5">wikel</strain>
    </source>
</reference>
<dbReference type="Proteomes" id="UP000001555">
    <property type="component" value="Unassembled WGS sequence"/>
</dbReference>
<evidence type="ECO:0000313" key="4">
    <source>
        <dbReference type="EMBL" id="EEC08377.1"/>
    </source>
</evidence>
<name>B7PP55_IXOSC</name>
<dbReference type="OrthoDB" id="4869960at2759"/>
<organism>
    <name type="scientific">Ixodes scapularis</name>
    <name type="common">Black-legged tick</name>
    <name type="synonym">Deer tick</name>
    <dbReference type="NCBI Taxonomy" id="6945"/>
    <lineage>
        <taxon>Eukaryota</taxon>
        <taxon>Metazoa</taxon>
        <taxon>Ecdysozoa</taxon>
        <taxon>Arthropoda</taxon>
        <taxon>Chelicerata</taxon>
        <taxon>Arachnida</taxon>
        <taxon>Acari</taxon>
        <taxon>Parasitiformes</taxon>
        <taxon>Ixodida</taxon>
        <taxon>Ixodoidea</taxon>
        <taxon>Ixodidae</taxon>
        <taxon>Ixodinae</taxon>
        <taxon>Ixodes</taxon>
    </lineage>
</organism>
<protein>
    <submittedName>
        <fullName evidence="4 5">WD-repeat protein, putative</fullName>
    </submittedName>
</protein>
<keyword evidence="2" id="KW-0677">Repeat</keyword>
<dbReference type="PANTHER" id="PTHR15574:SF21">
    <property type="entry name" value="DDB1- AND CUL4-ASSOCIATED FACTOR 8"/>
    <property type="match status" value="1"/>
</dbReference>
<dbReference type="Gene3D" id="2.130.10.10">
    <property type="entry name" value="YVTN repeat-like/Quinoprotein amine dehydrogenase"/>
    <property type="match status" value="1"/>
</dbReference>
<dbReference type="EMBL" id="ABJB010114250">
    <property type="status" value="NOT_ANNOTATED_CDS"/>
    <property type="molecule type" value="Genomic_DNA"/>
</dbReference>
<dbReference type="PROSITE" id="PS50082">
    <property type="entry name" value="WD_REPEATS_2"/>
    <property type="match status" value="1"/>
</dbReference>
<keyword evidence="6" id="KW-1185">Reference proteome</keyword>
<dbReference type="EMBL" id="DS756029">
    <property type="protein sequence ID" value="EEC08377.1"/>
    <property type="molecule type" value="Genomic_DNA"/>
</dbReference>
<evidence type="ECO:0000256" key="2">
    <source>
        <dbReference type="ARBA" id="ARBA00022737"/>
    </source>
</evidence>
<dbReference type="EMBL" id="ABJB010568658">
    <property type="status" value="NOT_ANNOTATED_CDS"/>
    <property type="molecule type" value="Genomic_DNA"/>
</dbReference>
<dbReference type="InParanoid" id="B7PP55"/>
<dbReference type="STRING" id="6945.B7PP55"/>
<dbReference type="VEuPathDB" id="VectorBase:ISCW018732"/>
<sequence length="114" mass="13017">MEDDYDPTPPTPAPAYKWLVWRELTQREYGRRSGAAHLDPFRVGCYGSRRMVERLELMYKMRAHEGCVNALHFNAAGTRLASGSDDLNVVVWDWATGEPVLKYDSGHRSNVFQA</sequence>
<evidence type="ECO:0000256" key="3">
    <source>
        <dbReference type="PROSITE-ProRule" id="PRU00221"/>
    </source>
</evidence>
<keyword evidence="1 3" id="KW-0853">WD repeat</keyword>
<dbReference type="AlphaFoldDB" id="B7PP55"/>
<dbReference type="Pfam" id="PF00400">
    <property type="entry name" value="WD40"/>
    <property type="match status" value="1"/>
</dbReference>
<evidence type="ECO:0000256" key="1">
    <source>
        <dbReference type="ARBA" id="ARBA00022574"/>
    </source>
</evidence>
<dbReference type="InterPro" id="IPR001680">
    <property type="entry name" value="WD40_rpt"/>
</dbReference>
<dbReference type="SMART" id="SM00320">
    <property type="entry name" value="WD40"/>
    <property type="match status" value="1"/>
</dbReference>
<dbReference type="VEuPathDB" id="VectorBase:ISCI018732"/>
<dbReference type="PROSITE" id="PS50294">
    <property type="entry name" value="WD_REPEATS_REGION"/>
    <property type="match status" value="1"/>
</dbReference>
<dbReference type="EnsemblMetazoa" id="ISCW018732-RA">
    <property type="protein sequence ID" value="ISCW018732-PA"/>
    <property type="gene ID" value="ISCW018732"/>
</dbReference>
<proteinExistence type="predicted"/>